<dbReference type="Gene3D" id="3.30.420.40">
    <property type="match status" value="1"/>
</dbReference>
<reference evidence="2 3" key="1">
    <citation type="submission" date="2017-09" db="EMBL/GenBank/DDBJ databases">
        <title>Depth-based differentiation of microbial function through sediment-hosted aquifers and enrichment of novel symbionts in the deep terrestrial subsurface.</title>
        <authorList>
            <person name="Probst A.J."/>
            <person name="Ladd B."/>
            <person name="Jarett J.K."/>
            <person name="Geller-Mcgrath D.E."/>
            <person name="Sieber C.M."/>
            <person name="Emerson J.B."/>
            <person name="Anantharaman K."/>
            <person name="Thomas B.C."/>
            <person name="Malmstrom R."/>
            <person name="Stieglmeier M."/>
            <person name="Klingl A."/>
            <person name="Woyke T."/>
            <person name="Ryan C.M."/>
            <person name="Banfield J.F."/>
        </authorList>
    </citation>
    <scope>NUCLEOTIDE SEQUENCE [LARGE SCALE GENOMIC DNA]</scope>
    <source>
        <strain evidence="2">CG22_combo_CG10-13_8_21_14_all_39_12</strain>
    </source>
</reference>
<dbReference type="PANTHER" id="PTHR32432">
    <property type="entry name" value="CELL DIVISION PROTEIN FTSA-RELATED"/>
    <property type="match status" value="1"/>
</dbReference>
<comment type="caution">
    <text evidence="2">The sequence shown here is derived from an EMBL/GenBank/DDBJ whole genome shotgun (WGS) entry which is preliminary data.</text>
</comment>
<proteinExistence type="predicted"/>
<evidence type="ECO:0000313" key="3">
    <source>
        <dbReference type="Proteomes" id="UP000228495"/>
    </source>
</evidence>
<dbReference type="InterPro" id="IPR043129">
    <property type="entry name" value="ATPase_NBD"/>
</dbReference>
<dbReference type="GO" id="GO:0051301">
    <property type="term" value="P:cell division"/>
    <property type="evidence" value="ECO:0007669"/>
    <property type="project" value="InterPro"/>
</dbReference>
<dbReference type="SMART" id="SM00842">
    <property type="entry name" value="FtsA"/>
    <property type="match status" value="1"/>
</dbReference>
<protein>
    <recommendedName>
        <fullName evidence="1">SHS2 domain-containing protein</fullName>
    </recommendedName>
</protein>
<dbReference type="InterPro" id="IPR003494">
    <property type="entry name" value="SHS2_FtsA"/>
</dbReference>
<accession>A0A2H0BF47</accession>
<dbReference type="Proteomes" id="UP000228495">
    <property type="component" value="Unassembled WGS sequence"/>
</dbReference>
<organism evidence="2 3">
    <name type="scientific">candidate division WWE3 bacterium CG22_combo_CG10-13_8_21_14_all_39_12</name>
    <dbReference type="NCBI Taxonomy" id="1975094"/>
    <lineage>
        <taxon>Bacteria</taxon>
        <taxon>Katanobacteria</taxon>
    </lineage>
</organism>
<evidence type="ECO:0000313" key="2">
    <source>
        <dbReference type="EMBL" id="PIP56199.1"/>
    </source>
</evidence>
<dbReference type="SUPFAM" id="SSF53067">
    <property type="entry name" value="Actin-like ATPase domain"/>
    <property type="match status" value="2"/>
</dbReference>
<name>A0A2H0BF47_UNCKA</name>
<evidence type="ECO:0000259" key="1">
    <source>
        <dbReference type="SMART" id="SM00842"/>
    </source>
</evidence>
<sequence>MKFPKFRLPFRKKDEPFFIVIDVGSHSVKAGIYKRATEIATQKILGMGQQDQGADSMYGGFIRDLDAVIETTNLAIEEAVLQAGVKPKEAIIGLSGGVLHSEGFRVRTNRTEPNEMITEDEFSLIANHIEDQTLEHAEKSLLAHREGEFKRVETSFTQYKIDGARVITPIGVSGKQLEVSVLHYFSEESQTHIVNSLANQVDVEIVSLVDTSVQLAAITSIEKQQFVLIDVGGSVTSVVIVNDGKIERSEPLFMGGDDYVWAIQKLMNVHREGALSLFQGYTQGNLDDERARNVRRAIEDMSDWIVEGVATTLHSMKLTRVPATVIVAGEIRHVKEFTKAMSVYPWAGVPFAGTLDIQTIPGKTPHLDALAGLAEYVL</sequence>
<dbReference type="AlphaFoldDB" id="A0A2H0BF47"/>
<gene>
    <name evidence="2" type="ORF">COX05_04235</name>
</gene>
<feature type="domain" description="SHS2" evidence="1">
    <location>
        <begin position="18"/>
        <end position="221"/>
    </location>
</feature>
<dbReference type="InterPro" id="IPR050696">
    <property type="entry name" value="FtsA/MreB"/>
</dbReference>
<dbReference type="EMBL" id="PCSU01000074">
    <property type="protein sequence ID" value="PIP56199.1"/>
    <property type="molecule type" value="Genomic_DNA"/>
</dbReference>